<gene>
    <name evidence="1" type="ORF">GIB67_003523</name>
</gene>
<feature type="non-terminal residue" evidence="1">
    <location>
        <position position="1"/>
    </location>
</feature>
<sequence>PTSPFNLKPILVKSNFVEFEDALARLMIEVRCRKFLLRPFTQGKYSYHFHMS</sequence>
<organism evidence="1 2">
    <name type="scientific">Kingdonia uniflora</name>
    <dbReference type="NCBI Taxonomy" id="39325"/>
    <lineage>
        <taxon>Eukaryota</taxon>
        <taxon>Viridiplantae</taxon>
        <taxon>Streptophyta</taxon>
        <taxon>Embryophyta</taxon>
        <taxon>Tracheophyta</taxon>
        <taxon>Spermatophyta</taxon>
        <taxon>Magnoliopsida</taxon>
        <taxon>Ranunculales</taxon>
        <taxon>Circaeasteraceae</taxon>
        <taxon>Kingdonia</taxon>
    </lineage>
</organism>
<dbReference type="EMBL" id="JACGCM010001564">
    <property type="protein sequence ID" value="KAF6153333.1"/>
    <property type="molecule type" value="Genomic_DNA"/>
</dbReference>
<dbReference type="Proteomes" id="UP000541444">
    <property type="component" value="Unassembled WGS sequence"/>
</dbReference>
<evidence type="ECO:0000313" key="2">
    <source>
        <dbReference type="Proteomes" id="UP000541444"/>
    </source>
</evidence>
<comment type="caution">
    <text evidence="1">The sequence shown here is derived from an EMBL/GenBank/DDBJ whole genome shotgun (WGS) entry which is preliminary data.</text>
</comment>
<protein>
    <submittedName>
        <fullName evidence="1">Uncharacterized protein</fullName>
    </submittedName>
</protein>
<evidence type="ECO:0000313" key="1">
    <source>
        <dbReference type="EMBL" id="KAF6153333.1"/>
    </source>
</evidence>
<proteinExistence type="predicted"/>
<keyword evidence="2" id="KW-1185">Reference proteome</keyword>
<accession>A0A7J7MEJ9</accession>
<reference evidence="1 2" key="1">
    <citation type="journal article" date="2020" name="IScience">
        <title>Genome Sequencing of the Endangered Kingdonia uniflora (Circaeasteraceae, Ranunculales) Reveals Potential Mechanisms of Evolutionary Specialization.</title>
        <authorList>
            <person name="Sun Y."/>
            <person name="Deng T."/>
            <person name="Zhang A."/>
            <person name="Moore M.J."/>
            <person name="Landis J.B."/>
            <person name="Lin N."/>
            <person name="Zhang H."/>
            <person name="Zhang X."/>
            <person name="Huang J."/>
            <person name="Zhang X."/>
            <person name="Sun H."/>
            <person name="Wang H."/>
        </authorList>
    </citation>
    <scope>NUCLEOTIDE SEQUENCE [LARGE SCALE GENOMIC DNA]</scope>
    <source>
        <strain evidence="1">TB1705</strain>
        <tissue evidence="1">Leaf</tissue>
    </source>
</reference>
<name>A0A7J7MEJ9_9MAGN</name>
<dbReference type="AlphaFoldDB" id="A0A7J7MEJ9"/>